<organism evidence="1 2">
    <name type="scientific">Eretmocerus hayati</name>
    <dbReference type="NCBI Taxonomy" id="131215"/>
    <lineage>
        <taxon>Eukaryota</taxon>
        <taxon>Metazoa</taxon>
        <taxon>Ecdysozoa</taxon>
        <taxon>Arthropoda</taxon>
        <taxon>Hexapoda</taxon>
        <taxon>Insecta</taxon>
        <taxon>Pterygota</taxon>
        <taxon>Neoptera</taxon>
        <taxon>Endopterygota</taxon>
        <taxon>Hymenoptera</taxon>
        <taxon>Apocrita</taxon>
        <taxon>Proctotrupomorpha</taxon>
        <taxon>Chalcidoidea</taxon>
        <taxon>Aphelinidae</taxon>
        <taxon>Aphelininae</taxon>
        <taxon>Eretmocerus</taxon>
    </lineage>
</organism>
<protein>
    <submittedName>
        <fullName evidence="1">Uncharacterized protein</fullName>
    </submittedName>
</protein>
<keyword evidence="2" id="KW-1185">Reference proteome</keyword>
<proteinExistence type="predicted"/>
<evidence type="ECO:0000313" key="2">
    <source>
        <dbReference type="Proteomes" id="UP001239111"/>
    </source>
</evidence>
<accession>A0ACC2P269</accession>
<reference evidence="1" key="1">
    <citation type="submission" date="2023-04" db="EMBL/GenBank/DDBJ databases">
        <title>A chromosome-level genome assembly of the parasitoid wasp Eretmocerus hayati.</title>
        <authorList>
            <person name="Zhong Y."/>
            <person name="Liu S."/>
            <person name="Liu Y."/>
        </authorList>
    </citation>
    <scope>NUCLEOTIDE SEQUENCE</scope>
    <source>
        <strain evidence="1">ZJU_SS_LIU_2023</strain>
    </source>
</reference>
<gene>
    <name evidence="1" type="ORF">QAD02_012703</name>
</gene>
<dbReference type="EMBL" id="CM056742">
    <property type="protein sequence ID" value="KAJ8676916.1"/>
    <property type="molecule type" value="Genomic_DNA"/>
</dbReference>
<comment type="caution">
    <text evidence="1">The sequence shown here is derived from an EMBL/GenBank/DDBJ whole genome shotgun (WGS) entry which is preliminary data.</text>
</comment>
<dbReference type="Proteomes" id="UP001239111">
    <property type="component" value="Chromosome 2"/>
</dbReference>
<name>A0ACC2P269_9HYME</name>
<sequence length="160" mass="18330">MRRHRRESVRKSRDIKPIGKENEKGISGLMHQLNTSTPDEQNSMLLIMNYNTTEVQISDDQNRSNNSVLSDLTADEMQIMNELCDLEVNVAMDYSGNTSGPVLDERYNATHGSWGNNVEQIGEDTIENQSIKEIESDLKKCEQLDDATQSRDIIWHIYHC</sequence>
<evidence type="ECO:0000313" key="1">
    <source>
        <dbReference type="EMBL" id="KAJ8676916.1"/>
    </source>
</evidence>